<dbReference type="Proteomes" id="UP000677082">
    <property type="component" value="Unassembled WGS sequence"/>
</dbReference>
<dbReference type="Pfam" id="PF14192">
    <property type="entry name" value="DUF4314"/>
    <property type="match status" value="1"/>
</dbReference>
<reference evidence="3 4" key="1">
    <citation type="submission" date="2021-03" db="EMBL/GenBank/DDBJ databases">
        <title>Whole genome shotgun sequence of Actinoplanes toevensis NBRC 105298.</title>
        <authorList>
            <person name="Komaki H."/>
            <person name="Tamura T."/>
        </authorList>
    </citation>
    <scope>NUCLEOTIDE SEQUENCE [LARGE SCALE GENOMIC DNA]</scope>
    <source>
        <strain evidence="3 4">NBRC 105298</strain>
    </source>
</reference>
<proteinExistence type="predicted"/>
<gene>
    <name evidence="3" type="ORF">Ato02nite_019080</name>
</gene>
<evidence type="ECO:0000259" key="2">
    <source>
        <dbReference type="Pfam" id="PF14192"/>
    </source>
</evidence>
<protein>
    <recommendedName>
        <fullName evidence="2">DUF4314 domain-containing protein</fullName>
    </recommendedName>
</protein>
<name>A0A919T923_9ACTN</name>
<keyword evidence="4" id="KW-1185">Reference proteome</keyword>
<dbReference type="InterPro" id="IPR025463">
    <property type="entry name" value="DUF4314"/>
</dbReference>
<evidence type="ECO:0000313" key="3">
    <source>
        <dbReference type="EMBL" id="GIM90115.1"/>
    </source>
</evidence>
<evidence type="ECO:0000313" key="4">
    <source>
        <dbReference type="Proteomes" id="UP000677082"/>
    </source>
</evidence>
<feature type="domain" description="DUF4314" evidence="2">
    <location>
        <begin position="3"/>
        <end position="53"/>
    </location>
</feature>
<evidence type="ECO:0000256" key="1">
    <source>
        <dbReference type="SAM" id="MobiDB-lite"/>
    </source>
</evidence>
<organism evidence="3 4">
    <name type="scientific">Paractinoplanes toevensis</name>
    <dbReference type="NCBI Taxonomy" id="571911"/>
    <lineage>
        <taxon>Bacteria</taxon>
        <taxon>Bacillati</taxon>
        <taxon>Actinomycetota</taxon>
        <taxon>Actinomycetes</taxon>
        <taxon>Micromonosporales</taxon>
        <taxon>Micromonosporaceae</taxon>
        <taxon>Paractinoplanes</taxon>
    </lineage>
</organism>
<comment type="caution">
    <text evidence="3">The sequence shown here is derived from an EMBL/GenBank/DDBJ whole genome shotgun (WGS) entry which is preliminary data.</text>
</comment>
<dbReference type="AlphaFoldDB" id="A0A919T923"/>
<dbReference type="RefSeq" id="WP_213006063.1">
    <property type="nucleotide sequence ID" value="NZ_BOQN01000023.1"/>
</dbReference>
<feature type="region of interest" description="Disordered" evidence="1">
    <location>
        <begin position="14"/>
        <end position="33"/>
    </location>
</feature>
<accession>A0A919T923</accession>
<sequence>MSTFRPGQRVRLEHTNDPHTDLRPGDTGTVRRHDEQQQTVYVDWDSGSTLSMCLDAGDRITAVPGGDNTAQPEVASWATALRQLRNAGAVAGATAADWWAQDIIGGRATGDVRPAARRVLTGIKDGDPAVLDTLPGLDLFGQEAGSTSEADLYTDAAGDVAAWESLNDHQREEAIDAYRDTFDTAVLTRVTELCGLASSPTGRDVSYLHPDKVRIGSVGVFSGDWAWTEGSDGSQRIGVGFVGTLIDRWNGWAVFSCTRPVAEAIVADQRHQRDEYQQSLRDQGVPEADLNQQVGQSLADLRFDGDVIVADQRAMYDDPQAIERIEADIDGRYVVMGWNWCWDAVDPYACDRIVGDLPEAGEQQQFEMLRHTPGMRVPHNRLYLRMLRLWPVSGDLAYVAALMLDDQRIGTVGNDGASGGTDVVLTHPETNQDLLSRYLAGCRYQGRPVTMPRLMDALADEYYLAQAVAQSQAEGAGQLRLVDDTGHTLSLRPVRPAPRGWAELSELGRRLAAESGTAAATQWLIWTGTHWMNLPHSSAPRPDAARHTAEQR</sequence>
<dbReference type="EMBL" id="BOQN01000023">
    <property type="protein sequence ID" value="GIM90115.1"/>
    <property type="molecule type" value="Genomic_DNA"/>
</dbReference>